<dbReference type="InterPro" id="IPR050523">
    <property type="entry name" value="AKR_Detox_Biosynth"/>
</dbReference>
<dbReference type="Proteomes" id="UP000217265">
    <property type="component" value="Chromosome"/>
</dbReference>
<dbReference type="Gene3D" id="3.20.20.100">
    <property type="entry name" value="NADP-dependent oxidoreductase domain"/>
    <property type="match status" value="1"/>
</dbReference>
<keyword evidence="1" id="KW-0560">Oxidoreductase</keyword>
<organism evidence="3 4">
    <name type="scientific">Nibricoccus aquaticus</name>
    <dbReference type="NCBI Taxonomy" id="2576891"/>
    <lineage>
        <taxon>Bacteria</taxon>
        <taxon>Pseudomonadati</taxon>
        <taxon>Verrucomicrobiota</taxon>
        <taxon>Opitutia</taxon>
        <taxon>Opitutales</taxon>
        <taxon>Opitutaceae</taxon>
        <taxon>Nibricoccus</taxon>
    </lineage>
</organism>
<dbReference type="InterPro" id="IPR023210">
    <property type="entry name" value="NADP_OxRdtase_dom"/>
</dbReference>
<dbReference type="KEGG" id="vbh:CMV30_15020"/>
<accession>A0A290QIK0</accession>
<dbReference type="EMBL" id="CP023344">
    <property type="protein sequence ID" value="ATC65158.1"/>
    <property type="molecule type" value="Genomic_DNA"/>
</dbReference>
<keyword evidence="4" id="KW-1185">Reference proteome</keyword>
<dbReference type="Pfam" id="PF00248">
    <property type="entry name" value="Aldo_ket_red"/>
    <property type="match status" value="1"/>
</dbReference>
<feature type="domain" description="NADP-dependent oxidoreductase" evidence="2">
    <location>
        <begin position="28"/>
        <end position="312"/>
    </location>
</feature>
<reference evidence="3 4" key="1">
    <citation type="submission" date="2017-09" db="EMBL/GenBank/DDBJ databases">
        <title>Complete genome sequence of Verrucomicrobial strain HZ-65, isolated from freshwater.</title>
        <authorList>
            <person name="Choi A."/>
        </authorList>
    </citation>
    <scope>NUCLEOTIDE SEQUENCE [LARGE SCALE GENOMIC DNA]</scope>
    <source>
        <strain evidence="3 4">HZ-65</strain>
    </source>
</reference>
<dbReference type="SUPFAM" id="SSF51430">
    <property type="entry name" value="NAD(P)-linked oxidoreductase"/>
    <property type="match status" value="1"/>
</dbReference>
<dbReference type="PANTHER" id="PTHR43364:SF4">
    <property type="entry name" value="NAD(P)-LINKED OXIDOREDUCTASE SUPERFAMILY PROTEIN"/>
    <property type="match status" value="1"/>
</dbReference>
<dbReference type="OrthoDB" id="193962at2"/>
<dbReference type="AlphaFoldDB" id="A0A290QIK0"/>
<name>A0A290QIK0_9BACT</name>
<proteinExistence type="predicted"/>
<dbReference type="PANTHER" id="PTHR43364">
    <property type="entry name" value="NADH-SPECIFIC METHYLGLYOXAL REDUCTASE-RELATED"/>
    <property type="match status" value="1"/>
</dbReference>
<dbReference type="RefSeq" id="WP_096056789.1">
    <property type="nucleotide sequence ID" value="NZ_CP023344.1"/>
</dbReference>
<evidence type="ECO:0000313" key="4">
    <source>
        <dbReference type="Proteomes" id="UP000217265"/>
    </source>
</evidence>
<protein>
    <recommendedName>
        <fullName evidence="2">NADP-dependent oxidoreductase domain-containing protein</fullName>
    </recommendedName>
</protein>
<dbReference type="InterPro" id="IPR036812">
    <property type="entry name" value="NAD(P)_OxRdtase_dom_sf"/>
</dbReference>
<evidence type="ECO:0000259" key="2">
    <source>
        <dbReference type="Pfam" id="PF00248"/>
    </source>
</evidence>
<evidence type="ECO:0000313" key="3">
    <source>
        <dbReference type="EMBL" id="ATC65158.1"/>
    </source>
</evidence>
<evidence type="ECO:0000256" key="1">
    <source>
        <dbReference type="ARBA" id="ARBA00023002"/>
    </source>
</evidence>
<gene>
    <name evidence="3" type="ORF">CMV30_15020</name>
</gene>
<dbReference type="GO" id="GO:0016491">
    <property type="term" value="F:oxidoreductase activity"/>
    <property type="evidence" value="ECO:0007669"/>
    <property type="project" value="UniProtKB-KW"/>
</dbReference>
<sequence length="339" mass="37553">MKNRRLGRTNLHLSEIGLSTINFPWIGESTSHDLLDTYHRGGGNFIQSFGAYPYPVKDAPSSTRAEEIVGRWLKNRAFKRGSVALATRVKLIRPEHGGSIHFANLIRESCESSLRRLQTDHLDLVTCEWDDALGRVDDVMEAYDQLIRAGMVRYVAAGGFPPWRVVDSLHRSSLRERCRFEALEAEYSLSTAGASESESLRMSREHRIGFLARSPLASGFLAKRPISIRELMYSERNLVNASQSVGNAILTTLARIADNRGVSSAHIALAWVLHNPQVSAAFADPDSVHAMEEFMQASAFELNEAEIAALSRVSPRKQVDLIMHAPSSAAPSSEFQPAP</sequence>